<keyword evidence="2" id="KW-1185">Reference proteome</keyword>
<dbReference type="OrthoDB" id="6776730at2759"/>
<gene>
    <name evidence="1" type="ORF">CEUTPL_LOCUS11957</name>
</gene>
<organism evidence="1 2">
    <name type="scientific">Ceutorhynchus assimilis</name>
    <name type="common">cabbage seed weevil</name>
    <dbReference type="NCBI Taxonomy" id="467358"/>
    <lineage>
        <taxon>Eukaryota</taxon>
        <taxon>Metazoa</taxon>
        <taxon>Ecdysozoa</taxon>
        <taxon>Arthropoda</taxon>
        <taxon>Hexapoda</taxon>
        <taxon>Insecta</taxon>
        <taxon>Pterygota</taxon>
        <taxon>Neoptera</taxon>
        <taxon>Endopterygota</taxon>
        <taxon>Coleoptera</taxon>
        <taxon>Polyphaga</taxon>
        <taxon>Cucujiformia</taxon>
        <taxon>Curculionidae</taxon>
        <taxon>Ceutorhynchinae</taxon>
        <taxon>Ceutorhynchus</taxon>
    </lineage>
</organism>
<accession>A0A9N9MU24</accession>
<protein>
    <submittedName>
        <fullName evidence="1">Uncharacterized protein</fullName>
    </submittedName>
</protein>
<reference evidence="1" key="1">
    <citation type="submission" date="2022-01" db="EMBL/GenBank/DDBJ databases">
        <authorList>
            <person name="King R."/>
        </authorList>
    </citation>
    <scope>NUCLEOTIDE SEQUENCE</scope>
</reference>
<name>A0A9N9MU24_9CUCU</name>
<proteinExistence type="predicted"/>
<sequence length="1112" mass="127476">MGPKCAVTKEQAIETIIRYKSHLDLALISQNYKSDLPAYTSDVWKNMSKEYGNAWRFNHWYINIRENRRNIFTEARERLGIRLNEESVPLNNSERLYEDEQDSDNGSVCSIEPEVRANESLFELYLSQEQWQRMKPLENDSTKKRTTHTLKPHVWSNIIALEFFKQHRLPCAYVFERAEINTSTSRKHFLKITGRCRDNDCNNYFFGYADQEPCDHGEFLLTVRTRDTSFEDHKEVKRVVNGAYRKELGKVCAAEGCHNVQKSMARKYLKRGDAEGPMIPSLDVLHHAKQEFQDEELGIPKKHNSDPILAIYNMQFEPSFLGSIQDIGYNPFFVFYGTPEQRTIYLQYLNHMKGSASVSIDASGSMVRKLKRQHGLKSAHLFLYCIVINFNEKFSSVYQILTESHENETIEYGLKRWLRQVRRQPNVITQDYERALLIGCSNAFNGISIKKYVDNAFYSITKNGGVAGDYASTYIRVDVAHLIHMACRWDCLKTHHSRLIRDFFIRCIALLVDCQDLADFREIFGLTCVVALQNYEDTAVNKFANTAKDARIKLQDYLSLRKVDINGYLTILGESEKPAEYEYAPVAHPEEVTTSISPIETYINDIITAAGVETNTGREVNGFYLPKFVTQLHRIGKEFPLWSAVGMPSFVGHATSSSSESNFNDLKNRVFKDHPNGLRVDKFVAKHLLDLTGGTRLMASKIIQARIKKSDYPKFIKKTTFDVNRKIPVNCGKSVESNEKFGNDSDVFSRENWRGKAASPVFHQDRSGVDEECKYLLSIIRNEHDYLNTSSDPINEQDSCFSANKENLAVTDYINKNIVDEKQNSIQGQTKNKTTITENNNRTKFFNPCPEIKYLNQLKSHPRKSYLLRNGNLCPAVRGILGGQLHVKNTCGFDSIAHILYTAALDDDNYKSFIEKSNVQFLSFVKNFMQNGPKVSTYKERATILLPYYKEKLKCEVANKRVIVRTMDVTDSIANIWDHLLESQPSAHRKIHCDKCGESVQSLMTLYVHDHGLVVREGFSALQYAIQFSSVACRPCRKNGCDGSVTHTTETNDHLLIEIDVKDVLAGVIQHAAGHFTYFNRRRSSGRFEFYNDTDTKVDKTIKSTRIIEPKA</sequence>
<dbReference type="Proteomes" id="UP001152799">
    <property type="component" value="Chromosome 7"/>
</dbReference>
<evidence type="ECO:0000313" key="1">
    <source>
        <dbReference type="EMBL" id="CAG9771525.1"/>
    </source>
</evidence>
<dbReference type="AlphaFoldDB" id="A0A9N9MU24"/>
<evidence type="ECO:0000313" key="2">
    <source>
        <dbReference type="Proteomes" id="UP001152799"/>
    </source>
</evidence>
<dbReference type="EMBL" id="OU892283">
    <property type="protein sequence ID" value="CAG9771525.1"/>
    <property type="molecule type" value="Genomic_DNA"/>
</dbReference>